<dbReference type="Gene3D" id="1.10.10.2830">
    <property type="match status" value="1"/>
</dbReference>
<dbReference type="OrthoDB" id="5292174at2"/>
<dbReference type="InterPro" id="IPR003115">
    <property type="entry name" value="ParB_N"/>
</dbReference>
<dbReference type="InterPro" id="IPR041468">
    <property type="entry name" value="HTH_ParB/Spo0J"/>
</dbReference>
<comment type="similarity">
    <text evidence="1">Belongs to the ParB family.</text>
</comment>
<dbReference type="NCBIfam" id="TIGR00180">
    <property type="entry name" value="parB_part"/>
    <property type="match status" value="1"/>
</dbReference>
<dbReference type="InterPro" id="IPR050336">
    <property type="entry name" value="Chromosome_partition/occlusion"/>
</dbReference>
<dbReference type="KEGG" id="bsto:C0V70_18880"/>
<dbReference type="RefSeq" id="WP_102245421.1">
    <property type="nucleotide sequence ID" value="NZ_CP025704.1"/>
</dbReference>
<dbReference type="PANTHER" id="PTHR33375">
    <property type="entry name" value="CHROMOSOME-PARTITIONING PROTEIN PARB-RELATED"/>
    <property type="match status" value="1"/>
</dbReference>
<sequence>MAKKIALGKGIASLLQDAAPAPVVNNTYNAHFGNENAPAVPVEKEIEIRVENTPLLVDIGAIKTNPNQPRKIFKEKDLEELAESIKENGIIQPLIVAELDNGEYELVAGERRLRASKKIGLEQVPVVVKRATDREKMIMSIIENVQRSDLNCVEEALAYYQLMNEYKLTQEDVAKKLGKERSTVANFLRVLNLPRPVIDLLQKEVLSFGHAKILASVKEREDAIRLANEAVAKSWSVRELEQALKAKKPLKEKDSRKNPFFDEKLDQFRKTLEQKTGFHYSLTSGKNGSGTISLKFSNEAEFNDIYEFLLSK</sequence>
<evidence type="ECO:0000256" key="3">
    <source>
        <dbReference type="ARBA" id="ARBA00023125"/>
    </source>
</evidence>
<dbReference type="GO" id="GO:0005694">
    <property type="term" value="C:chromosome"/>
    <property type="evidence" value="ECO:0007669"/>
    <property type="project" value="TreeGrafter"/>
</dbReference>
<evidence type="ECO:0000256" key="2">
    <source>
        <dbReference type="ARBA" id="ARBA00022829"/>
    </source>
</evidence>
<gene>
    <name evidence="5" type="ORF">C0V70_18880</name>
</gene>
<dbReference type="CDD" id="cd16393">
    <property type="entry name" value="SPO0J_N"/>
    <property type="match status" value="1"/>
</dbReference>
<dbReference type="Pfam" id="PF02195">
    <property type="entry name" value="ParB_N"/>
    <property type="match status" value="1"/>
</dbReference>
<evidence type="ECO:0000259" key="4">
    <source>
        <dbReference type="SMART" id="SM00470"/>
    </source>
</evidence>
<feature type="domain" description="ParB-like N-terminal" evidence="4">
    <location>
        <begin position="55"/>
        <end position="145"/>
    </location>
</feature>
<evidence type="ECO:0000313" key="5">
    <source>
        <dbReference type="EMBL" id="AUO00134.1"/>
    </source>
</evidence>
<accession>A0A2K9NX89</accession>
<dbReference type="GO" id="GO:0007059">
    <property type="term" value="P:chromosome segregation"/>
    <property type="evidence" value="ECO:0007669"/>
    <property type="project" value="UniProtKB-KW"/>
</dbReference>
<keyword evidence="2" id="KW-0159">Chromosome partition</keyword>
<dbReference type="Proteomes" id="UP000235584">
    <property type="component" value="Chromosome"/>
</dbReference>
<protein>
    <submittedName>
        <fullName evidence="5">Chromosome partitioning protein ParB</fullName>
    </submittedName>
</protein>
<organism evidence="5 6">
    <name type="scientific">Bacteriovorax stolpii</name>
    <name type="common">Bdellovibrio stolpii</name>
    <dbReference type="NCBI Taxonomy" id="960"/>
    <lineage>
        <taxon>Bacteria</taxon>
        <taxon>Pseudomonadati</taxon>
        <taxon>Bdellovibrionota</taxon>
        <taxon>Bacteriovoracia</taxon>
        <taxon>Bacteriovoracales</taxon>
        <taxon>Bacteriovoracaceae</taxon>
        <taxon>Bacteriovorax</taxon>
    </lineage>
</organism>
<dbReference type="InterPro" id="IPR036086">
    <property type="entry name" value="ParB/Sulfiredoxin_sf"/>
</dbReference>
<dbReference type="FunFam" id="1.10.10.2830:FF:000001">
    <property type="entry name" value="Chromosome partitioning protein ParB"/>
    <property type="match status" value="1"/>
</dbReference>
<dbReference type="PANTHER" id="PTHR33375:SF1">
    <property type="entry name" value="CHROMOSOME-PARTITIONING PROTEIN PARB-RELATED"/>
    <property type="match status" value="1"/>
</dbReference>
<keyword evidence="3" id="KW-0238">DNA-binding</keyword>
<dbReference type="GO" id="GO:0003677">
    <property type="term" value="F:DNA binding"/>
    <property type="evidence" value="ECO:0007669"/>
    <property type="project" value="UniProtKB-KW"/>
</dbReference>
<dbReference type="SMART" id="SM00470">
    <property type="entry name" value="ParB"/>
    <property type="match status" value="1"/>
</dbReference>
<dbReference type="FunFam" id="3.90.1530.30:FF:000001">
    <property type="entry name" value="Chromosome partitioning protein ParB"/>
    <property type="match status" value="1"/>
</dbReference>
<proteinExistence type="inferred from homology"/>
<evidence type="ECO:0000256" key="1">
    <source>
        <dbReference type="ARBA" id="ARBA00006295"/>
    </source>
</evidence>
<dbReference type="SUPFAM" id="SSF110849">
    <property type="entry name" value="ParB/Sulfiredoxin"/>
    <property type="match status" value="1"/>
</dbReference>
<dbReference type="Pfam" id="PF17762">
    <property type="entry name" value="HTH_ParB"/>
    <property type="match status" value="1"/>
</dbReference>
<keyword evidence="6" id="KW-1185">Reference proteome</keyword>
<dbReference type="AlphaFoldDB" id="A0A2K9NX89"/>
<name>A0A2K9NX89_BACTC</name>
<evidence type="ECO:0000313" key="6">
    <source>
        <dbReference type="Proteomes" id="UP000235584"/>
    </source>
</evidence>
<dbReference type="InterPro" id="IPR004437">
    <property type="entry name" value="ParB/RepB/Spo0J"/>
</dbReference>
<dbReference type="Gene3D" id="3.90.1530.30">
    <property type="match status" value="1"/>
</dbReference>
<reference evidence="5 6" key="1">
    <citation type="submission" date="2018-01" db="EMBL/GenBank/DDBJ databases">
        <title>Complete genome sequence of Bacteriovorax stolpii DSM12778.</title>
        <authorList>
            <person name="Tang B."/>
            <person name="Chang J."/>
        </authorList>
    </citation>
    <scope>NUCLEOTIDE SEQUENCE [LARGE SCALE GENOMIC DNA]</scope>
    <source>
        <strain evidence="5 6">DSM 12778</strain>
    </source>
</reference>
<dbReference type="EMBL" id="CP025704">
    <property type="protein sequence ID" value="AUO00134.1"/>
    <property type="molecule type" value="Genomic_DNA"/>
</dbReference>